<dbReference type="InterPro" id="IPR012341">
    <property type="entry name" value="6hp_glycosidase-like_sf"/>
</dbReference>
<proteinExistence type="predicted"/>
<keyword evidence="4" id="KW-0378">Hydrolase</keyword>
<dbReference type="Pfam" id="PF22124">
    <property type="entry name" value="Glyco_hydro_95_cat"/>
    <property type="match status" value="1"/>
</dbReference>
<dbReference type="InterPro" id="IPR013780">
    <property type="entry name" value="Glyco_hydro_b"/>
</dbReference>
<sequence>MTHRICFDGVDNRWNTALPLGNGKFGAMVFFEERTLHIALNHYDCYYPILPRYARQSEKSAAKTYEELRAQVDRARGEPGYERSHYTDTLNPAPPDSRPSYRTTSYPMAGEILLPLGPEMKPDDYSLALNIEEAKVVFVARGGDQEVGCTIWIAQRLDGLFVQLSQSEPGLWGDAGLVIPSERGLGGYSVSQGLETDTHWLRSSFQPESERDLSHVITVETALTVTRDCLVASVSTESAVAQTRLLRSMEHELEAEHAEAWKAFWRSTVELPDKFLETLWHLHMYLIGCASGLGSAYPEQACGLNGLWDIRRPSLWGSMWYWDVNIQQAFWPVFSSNHLELAKLFCEGYLKYGQDAERFARDVYGADGWALDYPHALYNCIQPWCAQFLWQYYSYSGDIEFLMDTAYPVFQKQIRFFKQLARPDENGILHIDPDISPEQGPVSRDSVITIASIKQLLRYAAQAAEALSRPACESEEYRRLLDALPEYARTADGSRLKDSALAPDDLFLRHPSVLMPIFPAEEVSRHSPEEVLDVMRNTLKYVSSHTETGMFGFGWVACAAAKLGEGTAALRILYEEGLDYILHSNGLGYEESERFINYCLVTKPPLYPPAMTEPSGGIVMAVNTMLLQADEYIEVFPAVPDGYDGLWEPQAEYRHLDWHLQGRYPKWEDCRFTGLLAPGGFEVSAERKAGEISWIRVTASRQEKLCLLLPAHLSPLGNQMVYTKVMEPGETVSFGMPGTAQSGASPSVQERQAAFTHRRVYLGEDRHTEFHKAVDACTCAFRLGNAHQYPITPYVFDFGLAEDERNYDSTYPKQHFRTGKSLLFFGAPKRVGLEAYTGDRGYGFASLEGLAAQDRSAPDDMRRDFIEGSADGEFWIELPRGKYNLLVVSGDEEGESVTHIGLPHLSGRMPGEVMRAGRYQCRTIPFVHERDGAFRLGLSTEAGFRWKLNALFLNKEYTFC</sequence>
<accession>A0A9X2S7V7</accession>
<dbReference type="RefSeq" id="WP_257443936.1">
    <property type="nucleotide sequence ID" value="NZ_JANIPJ010000003.1"/>
</dbReference>
<dbReference type="GO" id="GO:0005975">
    <property type="term" value="P:carbohydrate metabolic process"/>
    <property type="evidence" value="ECO:0007669"/>
    <property type="project" value="InterPro"/>
</dbReference>
<dbReference type="InterPro" id="IPR027414">
    <property type="entry name" value="GH95_N_dom"/>
</dbReference>
<evidence type="ECO:0000313" key="4">
    <source>
        <dbReference type="EMBL" id="MCR2803555.1"/>
    </source>
</evidence>
<dbReference type="AlphaFoldDB" id="A0A9X2S7V7"/>
<dbReference type="InterPro" id="IPR054363">
    <property type="entry name" value="GH95_cat"/>
</dbReference>
<name>A0A9X2S7V7_9BACL</name>
<dbReference type="Proteomes" id="UP001141950">
    <property type="component" value="Unassembled WGS sequence"/>
</dbReference>
<dbReference type="Gene3D" id="2.70.98.50">
    <property type="entry name" value="putative glycoside hydrolase family protein from bacillus halodurans"/>
    <property type="match status" value="1"/>
</dbReference>
<feature type="compositionally biased region" description="Basic and acidic residues" evidence="1">
    <location>
        <begin position="74"/>
        <end position="86"/>
    </location>
</feature>
<evidence type="ECO:0000259" key="2">
    <source>
        <dbReference type="Pfam" id="PF14498"/>
    </source>
</evidence>
<evidence type="ECO:0000259" key="3">
    <source>
        <dbReference type="Pfam" id="PF22124"/>
    </source>
</evidence>
<comment type="caution">
    <text evidence="4">The sequence shown here is derived from an EMBL/GenBank/DDBJ whole genome shotgun (WGS) entry which is preliminary data.</text>
</comment>
<feature type="region of interest" description="Disordered" evidence="1">
    <location>
        <begin position="74"/>
        <end position="101"/>
    </location>
</feature>
<dbReference type="PANTHER" id="PTHR31084">
    <property type="entry name" value="ALPHA-L-FUCOSIDASE 2"/>
    <property type="match status" value="1"/>
</dbReference>
<dbReference type="EMBL" id="JANIPJ010000003">
    <property type="protein sequence ID" value="MCR2803555.1"/>
    <property type="molecule type" value="Genomic_DNA"/>
</dbReference>
<dbReference type="GO" id="GO:0004560">
    <property type="term" value="F:alpha-L-fucosidase activity"/>
    <property type="evidence" value="ECO:0007669"/>
    <property type="project" value="TreeGrafter"/>
</dbReference>
<dbReference type="InterPro" id="IPR008979">
    <property type="entry name" value="Galactose-bd-like_sf"/>
</dbReference>
<protein>
    <submittedName>
        <fullName evidence="4">Glycoside hydrolase N-terminal domain-containing protein</fullName>
    </submittedName>
</protein>
<dbReference type="SUPFAM" id="SSF48208">
    <property type="entry name" value="Six-hairpin glycosidases"/>
    <property type="match status" value="1"/>
</dbReference>
<dbReference type="PANTHER" id="PTHR31084:SF0">
    <property type="entry name" value="ALPHA-L-FUCOSIDASE 2"/>
    <property type="match status" value="1"/>
</dbReference>
<evidence type="ECO:0000256" key="1">
    <source>
        <dbReference type="SAM" id="MobiDB-lite"/>
    </source>
</evidence>
<dbReference type="Gene3D" id="2.60.120.430">
    <property type="entry name" value="Galactose-binding lectin"/>
    <property type="match status" value="1"/>
</dbReference>
<dbReference type="Gene3D" id="1.50.10.10">
    <property type="match status" value="1"/>
</dbReference>
<feature type="domain" description="Glycosyl hydrolase family 95 N-terminal" evidence="2">
    <location>
        <begin position="13"/>
        <end position="136"/>
    </location>
</feature>
<organism evidence="4 5">
    <name type="scientific">Paenibacillus soyae</name>
    <dbReference type="NCBI Taxonomy" id="2969249"/>
    <lineage>
        <taxon>Bacteria</taxon>
        <taxon>Bacillati</taxon>
        <taxon>Bacillota</taxon>
        <taxon>Bacilli</taxon>
        <taxon>Bacillales</taxon>
        <taxon>Paenibacillaceae</taxon>
        <taxon>Paenibacillus</taxon>
    </lineage>
</organism>
<dbReference type="Gene3D" id="2.60.40.1180">
    <property type="entry name" value="Golgi alpha-mannosidase II"/>
    <property type="match status" value="1"/>
</dbReference>
<dbReference type="SUPFAM" id="SSF49785">
    <property type="entry name" value="Galactose-binding domain-like"/>
    <property type="match status" value="1"/>
</dbReference>
<evidence type="ECO:0000313" key="5">
    <source>
        <dbReference type="Proteomes" id="UP001141950"/>
    </source>
</evidence>
<feature type="domain" description="Glycosyl hydrolase family 95 catalytic" evidence="3">
    <location>
        <begin position="272"/>
        <end position="573"/>
    </location>
</feature>
<dbReference type="Pfam" id="PF14498">
    <property type="entry name" value="Glyco_hyd_65N_2"/>
    <property type="match status" value="1"/>
</dbReference>
<gene>
    <name evidence="4" type="ORF">NQZ67_06620</name>
</gene>
<keyword evidence="5" id="KW-1185">Reference proteome</keyword>
<reference evidence="4" key="1">
    <citation type="submission" date="2022-08" db="EMBL/GenBank/DDBJ databases">
        <title>The genomic sequence of strain Paenibacillus sp. SCIV0701.</title>
        <authorList>
            <person name="Zhao H."/>
        </authorList>
    </citation>
    <scope>NUCLEOTIDE SEQUENCE</scope>
    <source>
        <strain evidence="4">SCIV0701</strain>
    </source>
</reference>
<dbReference type="InterPro" id="IPR008928">
    <property type="entry name" value="6-hairpin_glycosidase_sf"/>
</dbReference>